<proteinExistence type="predicted"/>
<dbReference type="GO" id="GO:0016020">
    <property type="term" value="C:membrane"/>
    <property type="evidence" value="ECO:0007669"/>
    <property type="project" value="TreeGrafter"/>
</dbReference>
<accession>A0A482VBT8</accession>
<dbReference type="OrthoDB" id="8196390at2759"/>
<dbReference type="EMBL" id="QDEB01116737">
    <property type="protein sequence ID" value="RZB40704.1"/>
    <property type="molecule type" value="Genomic_DNA"/>
</dbReference>
<feature type="transmembrane region" description="Helical" evidence="2">
    <location>
        <begin position="105"/>
        <end position="130"/>
    </location>
</feature>
<keyword evidence="2" id="KW-0812">Transmembrane</keyword>
<organism evidence="3 4">
    <name type="scientific">Asbolus verrucosus</name>
    <name type="common">Desert ironclad beetle</name>
    <dbReference type="NCBI Taxonomy" id="1661398"/>
    <lineage>
        <taxon>Eukaryota</taxon>
        <taxon>Metazoa</taxon>
        <taxon>Ecdysozoa</taxon>
        <taxon>Arthropoda</taxon>
        <taxon>Hexapoda</taxon>
        <taxon>Insecta</taxon>
        <taxon>Pterygota</taxon>
        <taxon>Neoptera</taxon>
        <taxon>Endopterygota</taxon>
        <taxon>Coleoptera</taxon>
        <taxon>Polyphaga</taxon>
        <taxon>Cucujiformia</taxon>
        <taxon>Tenebrionidae</taxon>
        <taxon>Pimeliinae</taxon>
        <taxon>Asbolus</taxon>
    </lineage>
</organism>
<dbReference type="PANTHER" id="PTHR21879">
    <property type="entry name" value="FI03362P-RELATED-RELATED"/>
    <property type="match status" value="1"/>
</dbReference>
<evidence type="ECO:0000313" key="3">
    <source>
        <dbReference type="EMBL" id="RZB40704.1"/>
    </source>
</evidence>
<evidence type="ECO:0000313" key="4">
    <source>
        <dbReference type="Proteomes" id="UP000292052"/>
    </source>
</evidence>
<feature type="non-terminal residue" evidence="3">
    <location>
        <position position="1"/>
    </location>
</feature>
<name>A0A482VBT8_ASBVE</name>
<keyword evidence="2" id="KW-0472">Membrane</keyword>
<keyword evidence="4" id="KW-1185">Reference proteome</keyword>
<dbReference type="AlphaFoldDB" id="A0A482VBT8"/>
<reference evidence="3 4" key="1">
    <citation type="submission" date="2017-03" db="EMBL/GenBank/DDBJ databases">
        <title>Genome of the blue death feigning beetle - Asbolus verrucosus.</title>
        <authorList>
            <person name="Rider S.D."/>
        </authorList>
    </citation>
    <scope>NUCLEOTIDE SEQUENCE [LARGE SCALE GENOMIC DNA]</scope>
    <source>
        <strain evidence="3">Butters</strain>
        <tissue evidence="3">Head and leg muscle</tissue>
    </source>
</reference>
<evidence type="ECO:0000256" key="1">
    <source>
        <dbReference type="SAM" id="MobiDB-lite"/>
    </source>
</evidence>
<dbReference type="InterPro" id="IPR012464">
    <property type="entry name" value="DUF1676"/>
</dbReference>
<comment type="caution">
    <text evidence="3">The sequence shown here is derived from an EMBL/GenBank/DDBJ whole genome shotgun (WGS) entry which is preliminary data.</text>
</comment>
<sequence length="242" mass="27722">SSYSLTEHARIIRMPRSQLRQLAHEPFEYSSTPRADEPEWDQLVKFGMRKIERFLKSTAIEVEFDNEVTEGGRYTPRFIDEIADEIDVIEDKKDSLFKRKQLKKLFIPMLIILKLFKLKLLLFLPLILGLASFKKLLGFLAIVIPGLIGFFKLCKPNLQSSNYYSGPHYSPAGIGYQPNFKEPTFSHQYSDSYGNPQYGGSDENYPQHLAYNGWSHYRNNGGDIKAEGAQETSSKKSILPDS</sequence>
<dbReference type="Pfam" id="PF07898">
    <property type="entry name" value="DUF1676"/>
    <property type="match status" value="1"/>
</dbReference>
<dbReference type="PANTHER" id="PTHR21879:SF10">
    <property type="entry name" value="LP14110P"/>
    <property type="match status" value="1"/>
</dbReference>
<keyword evidence="2" id="KW-1133">Transmembrane helix</keyword>
<dbReference type="Proteomes" id="UP000292052">
    <property type="component" value="Unassembled WGS sequence"/>
</dbReference>
<gene>
    <name evidence="3" type="ORF">BDFB_005606</name>
</gene>
<feature type="region of interest" description="Disordered" evidence="1">
    <location>
        <begin position="222"/>
        <end position="242"/>
    </location>
</feature>
<protein>
    <submittedName>
        <fullName evidence="3">Uncharacterized protein</fullName>
    </submittedName>
</protein>
<feature type="transmembrane region" description="Helical" evidence="2">
    <location>
        <begin position="136"/>
        <end position="154"/>
    </location>
</feature>
<evidence type="ECO:0000256" key="2">
    <source>
        <dbReference type="SAM" id="Phobius"/>
    </source>
</evidence>